<dbReference type="Proteomes" id="UP001164390">
    <property type="component" value="Chromosome"/>
</dbReference>
<evidence type="ECO:0000256" key="6">
    <source>
        <dbReference type="ARBA" id="ARBA00022801"/>
    </source>
</evidence>
<gene>
    <name evidence="14" type="ORF">L0C25_17890</name>
</gene>
<evidence type="ECO:0000256" key="2">
    <source>
        <dbReference type="ARBA" id="ARBA00007171"/>
    </source>
</evidence>
<dbReference type="PROSITE" id="PS51257">
    <property type="entry name" value="PROKAR_LIPOPROTEIN"/>
    <property type="match status" value="1"/>
</dbReference>
<evidence type="ECO:0000256" key="4">
    <source>
        <dbReference type="ARBA" id="ARBA00012865"/>
    </source>
</evidence>
<comment type="subcellular location">
    <subcellularLocation>
        <location evidence="1">Membrane</location>
    </subcellularLocation>
</comment>
<evidence type="ECO:0000313" key="15">
    <source>
        <dbReference type="Proteomes" id="UP001164390"/>
    </source>
</evidence>
<comment type="catalytic activity">
    <reaction evidence="9">
        <text>a beta-lactam + H2O = a substituted beta-amino acid</text>
        <dbReference type="Rhea" id="RHEA:20401"/>
        <dbReference type="ChEBI" id="CHEBI:15377"/>
        <dbReference type="ChEBI" id="CHEBI:35627"/>
        <dbReference type="ChEBI" id="CHEBI:140347"/>
        <dbReference type="EC" id="3.5.2.6"/>
    </reaction>
</comment>
<dbReference type="GO" id="GO:0071972">
    <property type="term" value="F:peptidoglycan L,D-transpeptidase activity"/>
    <property type="evidence" value="ECO:0007669"/>
    <property type="project" value="TreeGrafter"/>
</dbReference>
<dbReference type="InterPro" id="IPR012338">
    <property type="entry name" value="Beta-lactam/transpept-like"/>
</dbReference>
<feature type="chain" id="PRO_5041227559" description="Beta-lactamase" evidence="10">
    <location>
        <begin position="26"/>
        <end position="632"/>
    </location>
</feature>
<dbReference type="EC" id="3.5.2.6" evidence="4 9"/>
<evidence type="ECO:0000259" key="12">
    <source>
        <dbReference type="Pfam" id="PF03717"/>
    </source>
</evidence>
<evidence type="ECO:0000256" key="3">
    <source>
        <dbReference type="ARBA" id="ARBA00007898"/>
    </source>
</evidence>
<keyword evidence="6 9" id="KW-0378">Hydrolase</keyword>
<evidence type="ECO:0000256" key="5">
    <source>
        <dbReference type="ARBA" id="ARBA00022729"/>
    </source>
</evidence>
<evidence type="ECO:0000256" key="1">
    <source>
        <dbReference type="ARBA" id="ARBA00004370"/>
    </source>
</evidence>
<dbReference type="AlphaFoldDB" id="A0AA46TFI2"/>
<name>A0AA46TFI2_9ACTN</name>
<dbReference type="SUPFAM" id="SSF56519">
    <property type="entry name" value="Penicillin binding protein dimerisation domain"/>
    <property type="match status" value="1"/>
</dbReference>
<dbReference type="PANTHER" id="PTHR30627">
    <property type="entry name" value="PEPTIDOGLYCAN D,D-TRANSPEPTIDASE"/>
    <property type="match status" value="1"/>
</dbReference>
<protein>
    <recommendedName>
        <fullName evidence="4 9">Beta-lactamase</fullName>
        <ecNumber evidence="4 9">3.5.2.6</ecNumber>
    </recommendedName>
</protein>
<dbReference type="KEGG" id="sgrg:L0C25_17890"/>
<dbReference type="Gene3D" id="3.30.1390.30">
    <property type="entry name" value="Penicillin-binding protein 2a, domain 3"/>
    <property type="match status" value="1"/>
</dbReference>
<dbReference type="SUPFAM" id="SSF56601">
    <property type="entry name" value="beta-lactamase/transpeptidase-like"/>
    <property type="match status" value="1"/>
</dbReference>
<comment type="similarity">
    <text evidence="3 9">Belongs to the class-D beta-lactamase family.</text>
</comment>
<evidence type="ECO:0000259" key="13">
    <source>
        <dbReference type="Pfam" id="PF05223"/>
    </source>
</evidence>
<dbReference type="GO" id="GO:0008658">
    <property type="term" value="F:penicillin binding"/>
    <property type="evidence" value="ECO:0007669"/>
    <property type="project" value="InterPro"/>
</dbReference>
<dbReference type="Gene3D" id="3.90.1310.10">
    <property type="entry name" value="Penicillin-binding protein 2a (Domain 2)"/>
    <property type="match status" value="1"/>
</dbReference>
<reference evidence="14" key="1">
    <citation type="submission" date="2022-01" db="EMBL/GenBank/DDBJ databases">
        <title>Nocardioidaceae gen. sp. A5X3R13.</title>
        <authorList>
            <person name="Lopez Marin M.A."/>
            <person name="Uhlik O."/>
        </authorList>
    </citation>
    <scope>NUCLEOTIDE SEQUENCE</scope>
    <source>
        <strain evidence="14">A5X3R13</strain>
    </source>
</reference>
<feature type="signal peptide" evidence="10">
    <location>
        <begin position="1"/>
        <end position="25"/>
    </location>
</feature>
<dbReference type="GO" id="GO:0017001">
    <property type="term" value="P:antibiotic catabolic process"/>
    <property type="evidence" value="ECO:0007669"/>
    <property type="project" value="InterPro"/>
</dbReference>
<comment type="similarity">
    <text evidence="2">Belongs to the transpeptidase family.</text>
</comment>
<keyword evidence="15" id="KW-1185">Reference proteome</keyword>
<evidence type="ECO:0000256" key="7">
    <source>
        <dbReference type="ARBA" id="ARBA00023136"/>
    </source>
</evidence>
<feature type="domain" description="NTF2-like N-terminal transpeptidase" evidence="13">
    <location>
        <begin position="36"/>
        <end position="145"/>
    </location>
</feature>
<dbReference type="GO" id="GO:0008800">
    <property type="term" value="F:beta-lactamase activity"/>
    <property type="evidence" value="ECO:0007669"/>
    <property type="project" value="UniProtKB-UniRule"/>
</dbReference>
<keyword evidence="7" id="KW-0472">Membrane</keyword>
<dbReference type="Pfam" id="PF05223">
    <property type="entry name" value="MecA_N"/>
    <property type="match status" value="1"/>
</dbReference>
<dbReference type="InterPro" id="IPR050515">
    <property type="entry name" value="Beta-lactam/transpept"/>
</dbReference>
<dbReference type="RefSeq" id="WP_271633089.1">
    <property type="nucleotide sequence ID" value="NZ_CP094970.1"/>
</dbReference>
<feature type="domain" description="Penicillin-binding protein dimerisation" evidence="12">
    <location>
        <begin position="154"/>
        <end position="317"/>
    </location>
</feature>
<dbReference type="InterPro" id="IPR005311">
    <property type="entry name" value="PBP_dimer"/>
</dbReference>
<dbReference type="GO" id="GO:0071555">
    <property type="term" value="P:cell wall organization"/>
    <property type="evidence" value="ECO:0007669"/>
    <property type="project" value="TreeGrafter"/>
</dbReference>
<dbReference type="InterPro" id="IPR002137">
    <property type="entry name" value="Beta-lactam_class-D_AS"/>
</dbReference>
<dbReference type="InterPro" id="IPR036138">
    <property type="entry name" value="PBP_dimer_sf"/>
</dbReference>
<dbReference type="EMBL" id="CP094970">
    <property type="protein sequence ID" value="UYM04389.1"/>
    <property type="molecule type" value="Genomic_DNA"/>
</dbReference>
<evidence type="ECO:0000256" key="10">
    <source>
        <dbReference type="SAM" id="SignalP"/>
    </source>
</evidence>
<evidence type="ECO:0000259" key="11">
    <source>
        <dbReference type="Pfam" id="PF00905"/>
    </source>
</evidence>
<dbReference type="GO" id="GO:0005886">
    <property type="term" value="C:plasma membrane"/>
    <property type="evidence" value="ECO:0007669"/>
    <property type="project" value="TreeGrafter"/>
</dbReference>
<sequence>MLRSDSRVRALAVACALLACVGGLAACSDDSDESDPKPAAEGLATAVSDGDVGSLTFSGTSGDDAQADFKNVMSGMGDYTPDVSVGDVSEDGDTATAILDVSWALGESGSDAQWSYETEATLQRDGDKWQPEWDRALIAPDLKQGEHLSLTGDTADRGEILDRNRQPIVKERPVVRMGLDKLHMDKPQVPGSARQLAQLLDIDVAGYVAEAKAAGPDAFVEAIVLRKVDARDVDAGAYERIKGAVQIADTMSLAPTSDFAEPILGSVGEATAELIKDSDGELAPGDITGLSGLQQRYDEQLRGQQGLLVEAVSKSGKDRKLYATKPTAGKPLKTTLDVNAQADAEDALSDVSSPSALVAIQPSSGDILAAASGPGSEGYSTATVGQYAPGSTFKVVTSLAMLRNGYSPDDTLTCSPTVDVNGKSFKNYDDYPSSALGQIPMRTAIAQSCNTALIGEQADVPQDALADAAASLGLGEDHDTGFSSYFGSVPSDAPTTEHAASMIGQGKVQASPMAMAVVAASVESGETVVPSLVTSHQAEKAAPDVPLDKGEAKQLRELMLGVVRDGSGSFLADLPGKPIGAKTGTAEYGDATHTHAWMIAFQGDLAVAVFVEDGESGSGTAGPILEQFLRQR</sequence>
<dbReference type="InterPro" id="IPR007887">
    <property type="entry name" value="MecA_N"/>
</dbReference>
<dbReference type="InterPro" id="IPR001460">
    <property type="entry name" value="PCN-bd_Tpept"/>
</dbReference>
<keyword evidence="5 10" id="KW-0732">Signal</keyword>
<evidence type="ECO:0000256" key="8">
    <source>
        <dbReference type="ARBA" id="ARBA00023251"/>
    </source>
</evidence>
<dbReference type="GO" id="GO:0046677">
    <property type="term" value="P:response to antibiotic"/>
    <property type="evidence" value="ECO:0007669"/>
    <property type="project" value="UniProtKB-UniRule"/>
</dbReference>
<dbReference type="Pfam" id="PF03717">
    <property type="entry name" value="PBP_dimer"/>
    <property type="match status" value="1"/>
</dbReference>
<proteinExistence type="inferred from homology"/>
<keyword evidence="8 9" id="KW-0046">Antibiotic resistance</keyword>
<dbReference type="Gene3D" id="3.40.710.10">
    <property type="entry name" value="DD-peptidase/beta-lactamase superfamily"/>
    <property type="match status" value="1"/>
</dbReference>
<accession>A0AA46TFI2</accession>
<feature type="domain" description="Penicillin-binding protein transpeptidase" evidence="11">
    <location>
        <begin position="357"/>
        <end position="629"/>
    </location>
</feature>
<dbReference type="PANTHER" id="PTHR30627:SF24">
    <property type="entry name" value="PENICILLIN-BINDING PROTEIN 4B"/>
    <property type="match status" value="1"/>
</dbReference>
<evidence type="ECO:0000256" key="9">
    <source>
        <dbReference type="RuleBase" id="RU361140"/>
    </source>
</evidence>
<organism evidence="14 15">
    <name type="scientific">Solicola gregarius</name>
    <dbReference type="NCBI Taxonomy" id="2908642"/>
    <lineage>
        <taxon>Bacteria</taxon>
        <taxon>Bacillati</taxon>
        <taxon>Actinomycetota</taxon>
        <taxon>Actinomycetes</taxon>
        <taxon>Propionibacteriales</taxon>
        <taxon>Nocardioidaceae</taxon>
        <taxon>Solicola</taxon>
    </lineage>
</organism>
<dbReference type="PROSITE" id="PS00337">
    <property type="entry name" value="BETA_LACTAMASE_D"/>
    <property type="match status" value="1"/>
</dbReference>
<dbReference type="Pfam" id="PF00905">
    <property type="entry name" value="Transpeptidase"/>
    <property type="match status" value="1"/>
</dbReference>
<evidence type="ECO:0000313" key="14">
    <source>
        <dbReference type="EMBL" id="UYM04389.1"/>
    </source>
</evidence>